<organism evidence="1 2">
    <name type="scientific">Parasponia andersonii</name>
    <name type="common">Sponia andersonii</name>
    <dbReference type="NCBI Taxonomy" id="3476"/>
    <lineage>
        <taxon>Eukaryota</taxon>
        <taxon>Viridiplantae</taxon>
        <taxon>Streptophyta</taxon>
        <taxon>Embryophyta</taxon>
        <taxon>Tracheophyta</taxon>
        <taxon>Spermatophyta</taxon>
        <taxon>Magnoliopsida</taxon>
        <taxon>eudicotyledons</taxon>
        <taxon>Gunneridae</taxon>
        <taxon>Pentapetalae</taxon>
        <taxon>rosids</taxon>
        <taxon>fabids</taxon>
        <taxon>Rosales</taxon>
        <taxon>Cannabaceae</taxon>
        <taxon>Parasponia</taxon>
    </lineage>
</organism>
<dbReference type="AlphaFoldDB" id="A0A2P5E0A5"/>
<proteinExistence type="predicted"/>
<accession>A0A2P5E0A5</accession>
<dbReference type="EMBL" id="JXTB01000006">
    <property type="protein sequence ID" value="PON78936.1"/>
    <property type="molecule type" value="Genomic_DNA"/>
</dbReference>
<evidence type="ECO:0000313" key="1">
    <source>
        <dbReference type="EMBL" id="PON78936.1"/>
    </source>
</evidence>
<protein>
    <submittedName>
        <fullName evidence="1">Uncharacterized protein</fullName>
    </submittedName>
</protein>
<evidence type="ECO:0000313" key="2">
    <source>
        <dbReference type="Proteomes" id="UP000237105"/>
    </source>
</evidence>
<name>A0A2P5E0A5_PARAD</name>
<sequence>MEVTHMYAPHGRIHKGKCTLQGAHRNGTYMHSAMRTAETRTSDNQMLRRAFGQGCKNCRMPWHQPWNLAKKNGEHNPLNVATTN</sequence>
<dbReference type="Proteomes" id="UP000237105">
    <property type="component" value="Unassembled WGS sequence"/>
</dbReference>
<reference evidence="2" key="1">
    <citation type="submission" date="2016-06" db="EMBL/GenBank/DDBJ databases">
        <title>Parallel loss of symbiosis genes in relatives of nitrogen-fixing non-legume Parasponia.</title>
        <authorList>
            <person name="Van Velzen R."/>
            <person name="Holmer R."/>
            <person name="Bu F."/>
            <person name="Rutten L."/>
            <person name="Van Zeijl A."/>
            <person name="Liu W."/>
            <person name="Santuari L."/>
            <person name="Cao Q."/>
            <person name="Sharma T."/>
            <person name="Shen D."/>
            <person name="Roswanjaya Y."/>
            <person name="Wardhani T."/>
            <person name="Kalhor M.S."/>
            <person name="Jansen J."/>
            <person name="Van den Hoogen J."/>
            <person name="Gungor B."/>
            <person name="Hartog M."/>
            <person name="Hontelez J."/>
            <person name="Verver J."/>
            <person name="Yang W.-C."/>
            <person name="Schijlen E."/>
            <person name="Repin R."/>
            <person name="Schilthuizen M."/>
            <person name="Schranz E."/>
            <person name="Heidstra R."/>
            <person name="Miyata K."/>
            <person name="Fedorova E."/>
            <person name="Kohlen W."/>
            <person name="Bisseling T."/>
            <person name="Smit S."/>
            <person name="Geurts R."/>
        </authorList>
    </citation>
    <scope>NUCLEOTIDE SEQUENCE [LARGE SCALE GENOMIC DNA]</scope>
    <source>
        <strain evidence="2">cv. WU1-14</strain>
    </source>
</reference>
<comment type="caution">
    <text evidence="1">The sequence shown here is derived from an EMBL/GenBank/DDBJ whole genome shotgun (WGS) entry which is preliminary data.</text>
</comment>
<keyword evidence="2" id="KW-1185">Reference proteome</keyword>
<gene>
    <name evidence="1" type="ORF">PanWU01x14_014370</name>
</gene>